<comment type="caution">
    <text evidence="2">The sequence shown here is derived from an EMBL/GenBank/DDBJ whole genome shotgun (WGS) entry which is preliminary data.</text>
</comment>
<evidence type="ECO:0000313" key="3">
    <source>
        <dbReference type="Proteomes" id="UP000324222"/>
    </source>
</evidence>
<keyword evidence="3" id="KW-1185">Reference proteome</keyword>
<sequence length="71" mass="7946">MNQTRVKHLPGNPFTLGSGVQDCSRRPHVWSEPAMQMQLRSSMGEECMQLASLGEDVLASLVERKEGFQNN</sequence>
<dbReference type="Proteomes" id="UP000324222">
    <property type="component" value="Unassembled WGS sequence"/>
</dbReference>
<dbReference type="AlphaFoldDB" id="A0A5B7DTC9"/>
<gene>
    <name evidence="2" type="ORF">E2C01_017618</name>
</gene>
<accession>A0A5B7DTC9</accession>
<protein>
    <submittedName>
        <fullName evidence="2">Uncharacterized protein</fullName>
    </submittedName>
</protein>
<evidence type="ECO:0000256" key="1">
    <source>
        <dbReference type="SAM" id="MobiDB-lite"/>
    </source>
</evidence>
<evidence type="ECO:0000313" key="2">
    <source>
        <dbReference type="EMBL" id="MPC24535.1"/>
    </source>
</evidence>
<proteinExistence type="predicted"/>
<name>A0A5B7DTC9_PORTR</name>
<reference evidence="2 3" key="1">
    <citation type="submission" date="2019-05" db="EMBL/GenBank/DDBJ databases">
        <title>Another draft genome of Portunus trituberculatus and its Hox gene families provides insights of decapod evolution.</title>
        <authorList>
            <person name="Jeong J.-H."/>
            <person name="Song I."/>
            <person name="Kim S."/>
            <person name="Choi T."/>
            <person name="Kim D."/>
            <person name="Ryu S."/>
            <person name="Kim W."/>
        </authorList>
    </citation>
    <scope>NUCLEOTIDE SEQUENCE [LARGE SCALE GENOMIC DNA]</scope>
    <source>
        <tissue evidence="2">Muscle</tissue>
    </source>
</reference>
<dbReference type="EMBL" id="VSRR010001341">
    <property type="protein sequence ID" value="MPC24535.1"/>
    <property type="molecule type" value="Genomic_DNA"/>
</dbReference>
<organism evidence="2 3">
    <name type="scientific">Portunus trituberculatus</name>
    <name type="common">Swimming crab</name>
    <name type="synonym">Neptunus trituberculatus</name>
    <dbReference type="NCBI Taxonomy" id="210409"/>
    <lineage>
        <taxon>Eukaryota</taxon>
        <taxon>Metazoa</taxon>
        <taxon>Ecdysozoa</taxon>
        <taxon>Arthropoda</taxon>
        <taxon>Crustacea</taxon>
        <taxon>Multicrustacea</taxon>
        <taxon>Malacostraca</taxon>
        <taxon>Eumalacostraca</taxon>
        <taxon>Eucarida</taxon>
        <taxon>Decapoda</taxon>
        <taxon>Pleocyemata</taxon>
        <taxon>Brachyura</taxon>
        <taxon>Eubrachyura</taxon>
        <taxon>Portunoidea</taxon>
        <taxon>Portunidae</taxon>
        <taxon>Portuninae</taxon>
        <taxon>Portunus</taxon>
    </lineage>
</organism>
<feature type="region of interest" description="Disordered" evidence="1">
    <location>
        <begin position="1"/>
        <end position="20"/>
    </location>
</feature>